<evidence type="ECO:0000313" key="5">
    <source>
        <dbReference type="EMBL" id="HIU29202.1"/>
    </source>
</evidence>
<keyword evidence="3 5" id="KW-0067">ATP-binding</keyword>
<dbReference type="PROSITE" id="PS50893">
    <property type="entry name" value="ABC_TRANSPORTER_2"/>
    <property type="match status" value="1"/>
</dbReference>
<reference evidence="5" key="1">
    <citation type="submission" date="2020-10" db="EMBL/GenBank/DDBJ databases">
        <authorList>
            <person name="Gilroy R."/>
        </authorList>
    </citation>
    <scope>NUCLEOTIDE SEQUENCE</scope>
    <source>
        <strain evidence="5">CHK195-4489</strain>
    </source>
</reference>
<dbReference type="PROSITE" id="PS00211">
    <property type="entry name" value="ABC_TRANSPORTER_1"/>
    <property type="match status" value="1"/>
</dbReference>
<dbReference type="PANTHER" id="PTHR24220">
    <property type="entry name" value="IMPORT ATP-BINDING PROTEIN"/>
    <property type="match status" value="1"/>
</dbReference>
<dbReference type="Proteomes" id="UP000824089">
    <property type="component" value="Unassembled WGS sequence"/>
</dbReference>
<evidence type="ECO:0000259" key="4">
    <source>
        <dbReference type="PROSITE" id="PS50893"/>
    </source>
</evidence>
<dbReference type="EMBL" id="DVMM01000056">
    <property type="protein sequence ID" value="HIU29202.1"/>
    <property type="molecule type" value="Genomic_DNA"/>
</dbReference>
<comment type="caution">
    <text evidence="5">The sequence shown here is derived from an EMBL/GenBank/DDBJ whole genome shotgun (WGS) entry which is preliminary data.</text>
</comment>
<dbReference type="GO" id="GO:0098796">
    <property type="term" value="C:membrane protein complex"/>
    <property type="evidence" value="ECO:0007669"/>
    <property type="project" value="UniProtKB-ARBA"/>
</dbReference>
<dbReference type="InterPro" id="IPR003593">
    <property type="entry name" value="AAA+_ATPase"/>
</dbReference>
<sequence length="302" mass="33574">MIFCENLVKLYKIGDIEVMALQGLDLAVEKGEMLAIIGNSGSGKSTLMNIIGGLDRPTAGKIHVNGTDLLKLSDKEMMHYMRETIGFVWQNTARNMIPYLNAIDNVKLVMQMAGKLDVNRANMLLETVGLAHRKKNKMHELSGGEQQRVAIAIALANSPEILLADEPTGAVDTKTTAQIMNLFHTVNAEFGITTVIVTHDRQLSHMVPRVVTISDGRIGTEFIRREEIDMESDEIMDATAGHDQGSHVEYGFIDGRKRLFLPENYLAAVGLKEKSKVRILIEGDQLILSRPEEEEVRKHGKK</sequence>
<name>A0A9D1I7Q3_9CLOT</name>
<keyword evidence="2" id="KW-0547">Nucleotide-binding</keyword>
<feature type="domain" description="ABC transporter" evidence="4">
    <location>
        <begin position="2"/>
        <end position="240"/>
    </location>
</feature>
<protein>
    <submittedName>
        <fullName evidence="5">ABC transporter ATP-binding protein</fullName>
    </submittedName>
</protein>
<dbReference type="Pfam" id="PF00005">
    <property type="entry name" value="ABC_tran"/>
    <property type="match status" value="1"/>
</dbReference>
<dbReference type="GO" id="GO:0005524">
    <property type="term" value="F:ATP binding"/>
    <property type="evidence" value="ECO:0007669"/>
    <property type="project" value="UniProtKB-KW"/>
</dbReference>
<dbReference type="SMART" id="SM00382">
    <property type="entry name" value="AAA"/>
    <property type="match status" value="1"/>
</dbReference>
<dbReference type="InterPro" id="IPR017911">
    <property type="entry name" value="MacB-like_ATP-bd"/>
</dbReference>
<dbReference type="InterPro" id="IPR027417">
    <property type="entry name" value="P-loop_NTPase"/>
</dbReference>
<dbReference type="FunFam" id="3.40.50.300:FF:000032">
    <property type="entry name" value="Export ABC transporter ATP-binding protein"/>
    <property type="match status" value="1"/>
</dbReference>
<dbReference type="GO" id="GO:0022857">
    <property type="term" value="F:transmembrane transporter activity"/>
    <property type="evidence" value="ECO:0007669"/>
    <property type="project" value="TreeGrafter"/>
</dbReference>
<dbReference type="SUPFAM" id="SSF52540">
    <property type="entry name" value="P-loop containing nucleoside triphosphate hydrolases"/>
    <property type="match status" value="1"/>
</dbReference>
<organism evidence="5 6">
    <name type="scientific">Candidatus Egerieisoma faecipullorum</name>
    <dbReference type="NCBI Taxonomy" id="2840963"/>
    <lineage>
        <taxon>Bacteria</taxon>
        <taxon>Bacillati</taxon>
        <taxon>Bacillota</taxon>
        <taxon>Clostridia</taxon>
        <taxon>Eubacteriales</taxon>
        <taxon>Clostridiaceae</taxon>
        <taxon>Clostridiaceae incertae sedis</taxon>
        <taxon>Candidatus Egerieisoma</taxon>
    </lineage>
</organism>
<dbReference type="GO" id="GO:0016887">
    <property type="term" value="F:ATP hydrolysis activity"/>
    <property type="evidence" value="ECO:0007669"/>
    <property type="project" value="InterPro"/>
</dbReference>
<dbReference type="GO" id="GO:0005886">
    <property type="term" value="C:plasma membrane"/>
    <property type="evidence" value="ECO:0007669"/>
    <property type="project" value="TreeGrafter"/>
</dbReference>
<gene>
    <name evidence="5" type="ORF">IAD50_02770</name>
</gene>
<dbReference type="Gene3D" id="3.40.50.300">
    <property type="entry name" value="P-loop containing nucleotide triphosphate hydrolases"/>
    <property type="match status" value="1"/>
</dbReference>
<dbReference type="InterPro" id="IPR003439">
    <property type="entry name" value="ABC_transporter-like_ATP-bd"/>
</dbReference>
<keyword evidence="1" id="KW-0813">Transport</keyword>
<evidence type="ECO:0000313" key="6">
    <source>
        <dbReference type="Proteomes" id="UP000824089"/>
    </source>
</evidence>
<dbReference type="CDD" id="cd03255">
    <property type="entry name" value="ABC_MJ0796_LolCDE_FtsE"/>
    <property type="match status" value="1"/>
</dbReference>
<accession>A0A9D1I7Q3</accession>
<proteinExistence type="predicted"/>
<dbReference type="InterPro" id="IPR017871">
    <property type="entry name" value="ABC_transporter-like_CS"/>
</dbReference>
<evidence type="ECO:0000256" key="3">
    <source>
        <dbReference type="ARBA" id="ARBA00022840"/>
    </source>
</evidence>
<reference evidence="5" key="2">
    <citation type="journal article" date="2021" name="PeerJ">
        <title>Extensive microbial diversity within the chicken gut microbiome revealed by metagenomics and culture.</title>
        <authorList>
            <person name="Gilroy R."/>
            <person name="Ravi A."/>
            <person name="Getino M."/>
            <person name="Pursley I."/>
            <person name="Horton D.L."/>
            <person name="Alikhan N.F."/>
            <person name="Baker D."/>
            <person name="Gharbi K."/>
            <person name="Hall N."/>
            <person name="Watson M."/>
            <person name="Adriaenssens E.M."/>
            <person name="Foster-Nyarko E."/>
            <person name="Jarju S."/>
            <person name="Secka A."/>
            <person name="Antonio M."/>
            <person name="Oren A."/>
            <person name="Chaudhuri R.R."/>
            <person name="La Ragione R."/>
            <person name="Hildebrand F."/>
            <person name="Pallen M.J."/>
        </authorList>
    </citation>
    <scope>NUCLEOTIDE SEQUENCE</scope>
    <source>
        <strain evidence="5">CHK195-4489</strain>
    </source>
</reference>
<dbReference type="InterPro" id="IPR015854">
    <property type="entry name" value="ABC_transpr_LolD-like"/>
</dbReference>
<evidence type="ECO:0000256" key="2">
    <source>
        <dbReference type="ARBA" id="ARBA00022741"/>
    </source>
</evidence>
<dbReference type="PANTHER" id="PTHR24220:SF685">
    <property type="entry name" value="ABC TRANSPORTER RELATED"/>
    <property type="match status" value="1"/>
</dbReference>
<evidence type="ECO:0000256" key="1">
    <source>
        <dbReference type="ARBA" id="ARBA00022448"/>
    </source>
</evidence>
<dbReference type="AlphaFoldDB" id="A0A9D1I7Q3"/>